<name>A0AAD6Q6Z6_9ROSI</name>
<dbReference type="AlphaFoldDB" id="A0AAD6Q6Z6"/>
<feature type="transmembrane region" description="Helical" evidence="1">
    <location>
        <begin position="161"/>
        <end position="181"/>
    </location>
</feature>
<organism evidence="2 3">
    <name type="scientific">Populus alba x Populus x berolinensis</name>
    <dbReference type="NCBI Taxonomy" id="444605"/>
    <lineage>
        <taxon>Eukaryota</taxon>
        <taxon>Viridiplantae</taxon>
        <taxon>Streptophyta</taxon>
        <taxon>Embryophyta</taxon>
        <taxon>Tracheophyta</taxon>
        <taxon>Spermatophyta</taxon>
        <taxon>Magnoliopsida</taxon>
        <taxon>eudicotyledons</taxon>
        <taxon>Gunneridae</taxon>
        <taxon>Pentapetalae</taxon>
        <taxon>rosids</taxon>
        <taxon>fabids</taxon>
        <taxon>Malpighiales</taxon>
        <taxon>Salicaceae</taxon>
        <taxon>Saliceae</taxon>
        <taxon>Populus</taxon>
    </lineage>
</organism>
<keyword evidence="3" id="KW-1185">Reference proteome</keyword>
<sequence>MFITCFGRSSDDDNYDDSVSKMKAAEEALEAQKKQSSFELSGKLAAETNRVIGITLLFTKPPYAKKPDIRWRLYVFKGGEALNGHFCDFLFLDNPIEPQRYYELFEKDTIKFAFLCTAKALGKLSCIPFSLILKVEDVIFSSLEAYSLNSFNGVYTLLKPLFEYAGLLVQLILAIFLLWIIKYENSIGLNWFVYGCFYALRASISRYNTGDDVTSSNYSANEATISFLQSLQKITASIQEAPMRRQEMPMRRR</sequence>
<evidence type="ECO:0000313" key="3">
    <source>
        <dbReference type="Proteomes" id="UP001164929"/>
    </source>
</evidence>
<keyword evidence="1" id="KW-0812">Transmembrane</keyword>
<proteinExistence type="predicted"/>
<evidence type="ECO:0000313" key="2">
    <source>
        <dbReference type="EMBL" id="KAJ6980180.1"/>
    </source>
</evidence>
<gene>
    <name evidence="2" type="ORF">NC653_028105</name>
</gene>
<comment type="caution">
    <text evidence="2">The sequence shown here is derived from an EMBL/GenBank/DDBJ whole genome shotgun (WGS) entry which is preliminary data.</text>
</comment>
<protein>
    <submittedName>
        <fullName evidence="2">Uncharacterized protein</fullName>
    </submittedName>
</protein>
<dbReference type="EMBL" id="JAQIZT010000011">
    <property type="protein sequence ID" value="KAJ6980180.1"/>
    <property type="molecule type" value="Genomic_DNA"/>
</dbReference>
<keyword evidence="1" id="KW-0472">Membrane</keyword>
<accession>A0AAD6Q6Z6</accession>
<reference evidence="2" key="1">
    <citation type="journal article" date="2023" name="Mol. Ecol. Resour.">
        <title>Chromosome-level genome assembly of a triploid poplar Populus alba 'Berolinensis'.</title>
        <authorList>
            <person name="Chen S."/>
            <person name="Yu Y."/>
            <person name="Wang X."/>
            <person name="Wang S."/>
            <person name="Zhang T."/>
            <person name="Zhou Y."/>
            <person name="He R."/>
            <person name="Meng N."/>
            <person name="Wang Y."/>
            <person name="Liu W."/>
            <person name="Liu Z."/>
            <person name="Liu J."/>
            <person name="Guo Q."/>
            <person name="Huang H."/>
            <person name="Sederoff R.R."/>
            <person name="Wang G."/>
            <person name="Qu G."/>
            <person name="Chen S."/>
        </authorList>
    </citation>
    <scope>NUCLEOTIDE SEQUENCE</scope>
    <source>
        <strain evidence="2">SC-2020</strain>
    </source>
</reference>
<keyword evidence="1" id="KW-1133">Transmembrane helix</keyword>
<dbReference type="Proteomes" id="UP001164929">
    <property type="component" value="Chromosome 11"/>
</dbReference>
<evidence type="ECO:0000256" key="1">
    <source>
        <dbReference type="SAM" id="Phobius"/>
    </source>
</evidence>